<evidence type="ECO:0000313" key="3">
    <source>
        <dbReference type="Proteomes" id="UP001219957"/>
    </source>
</evidence>
<protein>
    <submittedName>
        <fullName evidence="2">Helix-turn-helix domain-containing protein</fullName>
    </submittedName>
</protein>
<gene>
    <name evidence="2" type="ORF">OE059_12175</name>
</gene>
<name>A0ABY8B0S7_9BACL</name>
<proteinExistence type="predicted"/>
<keyword evidence="3" id="KW-1185">Reference proteome</keyword>
<organism evidence="2 3">
    <name type="scientific">Exiguobacterium profundum</name>
    <dbReference type="NCBI Taxonomy" id="307643"/>
    <lineage>
        <taxon>Bacteria</taxon>
        <taxon>Bacillati</taxon>
        <taxon>Bacillota</taxon>
        <taxon>Bacilli</taxon>
        <taxon>Bacillales</taxon>
        <taxon>Bacillales Family XII. Incertae Sedis</taxon>
        <taxon>Exiguobacterium</taxon>
    </lineage>
</organism>
<evidence type="ECO:0000259" key="1">
    <source>
        <dbReference type="Pfam" id="PF12323"/>
    </source>
</evidence>
<dbReference type="Proteomes" id="UP001219957">
    <property type="component" value="Chromosome"/>
</dbReference>
<feature type="domain" description="Transposase putative helix-turn-helix" evidence="1">
    <location>
        <begin position="1"/>
        <end position="23"/>
    </location>
</feature>
<evidence type="ECO:0000313" key="2">
    <source>
        <dbReference type="EMBL" id="WED54781.1"/>
    </source>
</evidence>
<dbReference type="EMBL" id="CP109617">
    <property type="protein sequence ID" value="WED54781.1"/>
    <property type="molecule type" value="Genomic_DNA"/>
</dbReference>
<sequence>MLKGYTYRLHPTPAQAEFLVRTIAAPDSSTTMDGF</sequence>
<accession>A0ABY8B0S7</accession>
<dbReference type="Pfam" id="PF12323">
    <property type="entry name" value="HTH_OrfB_IS605"/>
    <property type="match status" value="1"/>
</dbReference>
<reference evidence="2 3" key="1">
    <citation type="submission" date="2022-10" db="EMBL/GenBank/DDBJ databases">
        <title>Complete genome sequence of Exiguobacterium profundum TSS-3 isolated from an extremely saline-alkaline spring located in Ixtapa, Chiapas-Mexico.</title>
        <authorList>
            <person name="Rincon-Rosales R."/>
            <person name="Rogel M.A."/>
            <person name="Rincon-Molina C.I."/>
            <person name="Guerrero G."/>
            <person name="Manzano-Gomez L.A."/>
            <person name="Lopez-Lopez A."/>
            <person name="Rincon Molina F.A."/>
            <person name="Martinez-Romero E."/>
        </authorList>
    </citation>
    <scope>NUCLEOTIDE SEQUENCE [LARGE SCALE GENOMIC DNA]</scope>
    <source>
        <strain evidence="2 3">TSS-3</strain>
    </source>
</reference>
<dbReference type="InterPro" id="IPR021027">
    <property type="entry name" value="Transposase_put_HTH"/>
</dbReference>
<dbReference type="RefSeq" id="WP_214683788.1">
    <property type="nucleotide sequence ID" value="NZ_CP109617.1"/>
</dbReference>